<dbReference type="EMBL" id="OBEL01000001">
    <property type="protein sequence ID" value="SNZ07466.1"/>
    <property type="molecule type" value="Genomic_DNA"/>
</dbReference>
<dbReference type="InterPro" id="IPR014776">
    <property type="entry name" value="4pyrrole_Mease_sub2"/>
</dbReference>
<dbReference type="Proteomes" id="UP000219439">
    <property type="component" value="Unassembled WGS sequence"/>
</dbReference>
<evidence type="ECO:0000256" key="4">
    <source>
        <dbReference type="ARBA" id="ARBA00022603"/>
    </source>
</evidence>
<keyword evidence="4 9" id="KW-0489">Methyltransferase</keyword>
<dbReference type="SUPFAM" id="SSF53790">
    <property type="entry name" value="Tetrapyrrole methylase"/>
    <property type="match status" value="1"/>
</dbReference>
<dbReference type="InterPro" id="IPR012382">
    <property type="entry name" value="CobI/CbiL"/>
</dbReference>
<evidence type="ECO:0000256" key="1">
    <source>
        <dbReference type="ARBA" id="ARBA00004953"/>
    </source>
</evidence>
<dbReference type="CDD" id="cd11645">
    <property type="entry name" value="Precorrin_2_C20_MT"/>
    <property type="match status" value="1"/>
</dbReference>
<comment type="pathway">
    <text evidence="1">Cofactor biosynthesis; adenosylcobalamin biosynthesis.</text>
</comment>
<name>A0A285NHW9_9HYPH</name>
<evidence type="ECO:0000313" key="10">
    <source>
        <dbReference type="Proteomes" id="UP000219439"/>
    </source>
</evidence>
<reference evidence="9 10" key="1">
    <citation type="submission" date="2017-09" db="EMBL/GenBank/DDBJ databases">
        <authorList>
            <person name="Ehlers B."/>
            <person name="Leendertz F.H."/>
        </authorList>
    </citation>
    <scope>NUCLEOTIDE SEQUENCE [LARGE SCALE GENOMIC DNA]</scope>
    <source>
        <strain evidence="9 10">DSM 18289</strain>
    </source>
</reference>
<dbReference type="GO" id="GO:0032259">
    <property type="term" value="P:methylation"/>
    <property type="evidence" value="ECO:0007669"/>
    <property type="project" value="UniProtKB-KW"/>
</dbReference>
<sequence>MSGTLYGVGVGPGDPDLITMKAAKLISNAKVIAYPAPDSGVSFARSIVAEHIANDAQEIPMIVPMRVDRFPAQTVYDREAEVIAGHLASGEDVIVLCEGDPFFFGSFMYLYNRLADRFKSDIVPGVSSLTACASRLKHPLAARNDVLSVIPGPASDEEFKARLSMGGSFAIIKVGRHFSRIRALLEQHGLLERAGYVERATLEAEKVMPLKDVTDDCAPYFSMILIYDGEEPWS</sequence>
<evidence type="ECO:0000256" key="6">
    <source>
        <dbReference type="ARBA" id="ARBA00022691"/>
    </source>
</evidence>
<evidence type="ECO:0000256" key="5">
    <source>
        <dbReference type="ARBA" id="ARBA00022679"/>
    </source>
</evidence>
<dbReference type="PANTHER" id="PTHR43467">
    <property type="entry name" value="COBALT-PRECORRIN-2 C(20)-METHYLTRANSFERASE"/>
    <property type="match status" value="1"/>
</dbReference>
<protein>
    <submittedName>
        <fullName evidence="9">Precorrin-2/cobalt-factor-2 C20-methyltransferase</fullName>
    </submittedName>
</protein>
<evidence type="ECO:0000256" key="3">
    <source>
        <dbReference type="ARBA" id="ARBA00022573"/>
    </source>
</evidence>
<keyword evidence="10" id="KW-1185">Reference proteome</keyword>
<comment type="similarity">
    <text evidence="2 7">Belongs to the precorrin methyltransferase family.</text>
</comment>
<feature type="domain" description="Tetrapyrrole methylase" evidence="8">
    <location>
        <begin position="4"/>
        <end position="208"/>
    </location>
</feature>
<dbReference type="Gene3D" id="3.40.1010.10">
    <property type="entry name" value="Cobalt-precorrin-4 Transmethylase, Domain 1"/>
    <property type="match status" value="1"/>
</dbReference>
<dbReference type="GO" id="GO:0030788">
    <property type="term" value="F:precorrin-2 C20-methyltransferase activity"/>
    <property type="evidence" value="ECO:0007669"/>
    <property type="project" value="InterPro"/>
</dbReference>
<evidence type="ECO:0000259" key="8">
    <source>
        <dbReference type="Pfam" id="PF00590"/>
    </source>
</evidence>
<dbReference type="InterPro" id="IPR014777">
    <property type="entry name" value="4pyrrole_Mease_sub1"/>
</dbReference>
<dbReference type="GO" id="GO:0009236">
    <property type="term" value="P:cobalamin biosynthetic process"/>
    <property type="evidence" value="ECO:0007669"/>
    <property type="project" value="UniProtKB-UniRule"/>
</dbReference>
<dbReference type="InterPro" id="IPR006364">
    <property type="entry name" value="CobI/CbiL/CobIJ_dom"/>
</dbReference>
<dbReference type="UniPathway" id="UPA00148"/>
<proteinExistence type="inferred from homology"/>
<dbReference type="NCBIfam" id="TIGR01467">
    <property type="entry name" value="cobI_cbiL"/>
    <property type="match status" value="1"/>
</dbReference>
<dbReference type="InterPro" id="IPR000878">
    <property type="entry name" value="4pyrrol_Mease"/>
</dbReference>
<dbReference type="InterPro" id="IPR035996">
    <property type="entry name" value="4pyrrol_Methylase_sf"/>
</dbReference>
<organism evidence="9 10">
    <name type="scientific">Cohaesibacter gelatinilyticus</name>
    <dbReference type="NCBI Taxonomy" id="372072"/>
    <lineage>
        <taxon>Bacteria</taxon>
        <taxon>Pseudomonadati</taxon>
        <taxon>Pseudomonadota</taxon>
        <taxon>Alphaproteobacteria</taxon>
        <taxon>Hyphomicrobiales</taxon>
        <taxon>Cohaesibacteraceae</taxon>
    </lineage>
</organism>
<dbReference type="PIRSF" id="PIRSF036427">
    <property type="entry name" value="Precrrn-2_mtase"/>
    <property type="match status" value="1"/>
</dbReference>
<dbReference type="AlphaFoldDB" id="A0A285NHW9"/>
<dbReference type="RefSeq" id="WP_097152248.1">
    <property type="nucleotide sequence ID" value="NZ_OBEL01000001.1"/>
</dbReference>
<evidence type="ECO:0000256" key="7">
    <source>
        <dbReference type="PIRNR" id="PIRNR036427"/>
    </source>
</evidence>
<keyword evidence="3" id="KW-0169">Cobalamin biosynthesis</keyword>
<dbReference type="Gene3D" id="3.30.950.10">
    <property type="entry name" value="Methyltransferase, Cobalt-precorrin-4 Transmethylase, Domain 2"/>
    <property type="match status" value="1"/>
</dbReference>
<evidence type="ECO:0000313" key="9">
    <source>
        <dbReference type="EMBL" id="SNZ07466.1"/>
    </source>
</evidence>
<dbReference type="PANTHER" id="PTHR43467:SF2">
    <property type="entry name" value="COBALT-PRECORRIN-2 C(20)-METHYLTRANSFERASE"/>
    <property type="match status" value="1"/>
</dbReference>
<keyword evidence="6" id="KW-0949">S-adenosyl-L-methionine</keyword>
<accession>A0A285NHW9</accession>
<dbReference type="OrthoDB" id="9804789at2"/>
<gene>
    <name evidence="9" type="ORF">SAMN06265368_0991</name>
</gene>
<evidence type="ECO:0000256" key="2">
    <source>
        <dbReference type="ARBA" id="ARBA00005879"/>
    </source>
</evidence>
<keyword evidence="5 9" id="KW-0808">Transferase</keyword>
<dbReference type="Pfam" id="PF00590">
    <property type="entry name" value="TP_methylase"/>
    <property type="match status" value="1"/>
</dbReference>